<dbReference type="InterPro" id="IPR052016">
    <property type="entry name" value="Bact_Sigma-Reg"/>
</dbReference>
<dbReference type="GO" id="GO:0016791">
    <property type="term" value="F:phosphatase activity"/>
    <property type="evidence" value="ECO:0007669"/>
    <property type="project" value="TreeGrafter"/>
</dbReference>
<evidence type="ECO:0000256" key="2">
    <source>
        <dbReference type="SAM" id="Coils"/>
    </source>
</evidence>
<feature type="transmembrane region" description="Helical" evidence="3">
    <location>
        <begin position="257"/>
        <end position="278"/>
    </location>
</feature>
<comment type="caution">
    <text evidence="5">The sequence shown here is derived from an EMBL/GenBank/DDBJ whole genome shotgun (WGS) entry which is preliminary data.</text>
</comment>
<reference evidence="5 6" key="1">
    <citation type="submission" date="2007-01" db="EMBL/GenBank/DDBJ databases">
        <authorList>
            <person name="Haygood M."/>
            <person name="Podell S."/>
            <person name="Anderson C."/>
            <person name="Hopkinson B."/>
            <person name="Roe K."/>
            <person name="Barbeau K."/>
            <person name="Gaasterland T."/>
            <person name="Ferriera S."/>
            <person name="Johnson J."/>
            <person name="Kravitz S."/>
            <person name="Beeson K."/>
            <person name="Sutton G."/>
            <person name="Rogers Y.-H."/>
            <person name="Friedman R."/>
            <person name="Frazier M."/>
            <person name="Venter J.C."/>
        </authorList>
    </citation>
    <scope>NUCLEOTIDE SEQUENCE [LARGE SCALE GENOMIC DNA]</scope>
    <source>
        <strain evidence="5 6">ATCC 23134</strain>
    </source>
</reference>
<dbReference type="Proteomes" id="UP000004095">
    <property type="component" value="Unassembled WGS sequence"/>
</dbReference>
<keyword evidence="1" id="KW-0378">Hydrolase</keyword>
<dbReference type="AlphaFoldDB" id="A1ZZJ6"/>
<protein>
    <submittedName>
        <fullName evidence="5">Stage II sporulation protein E (SpoIIE)</fullName>
    </submittedName>
</protein>
<dbReference type="InterPro" id="IPR036457">
    <property type="entry name" value="PPM-type-like_dom_sf"/>
</dbReference>
<keyword evidence="2" id="KW-0175">Coiled coil</keyword>
<keyword evidence="6" id="KW-1185">Reference proteome</keyword>
<gene>
    <name evidence="5" type="ORF">M23134_01779</name>
</gene>
<sequence length="726" mass="83800">MIKRFIPENQWWLWLLVLIFTYTSGFAQTHPVVVQQTSQMQLIGTSVAYLKDTSAKLSLHDVLKPEYQQRFQNQGKVVFNSDATNAAFWFKFVVKNETNEDLWLKIGDNFASWYLDFYTPVKGDSLGKHTRPRLLGALRPQQNREFPSHFYCVRLAKEDDRQTKVFYLRAKGNFPKVYTFQVGTTYALTKHLNVYEYIVSGFVALILSMLVYNAFIWYSTRDKIYLYYILALLGILMNITFDSGYPLIHHPLLWKYFFWWHGTGFLFICLFAVHYLELAKNAPKVYYFIVLLMFFVIGVFPVLGLLTNNAPGLMIPYQIIVLLFYSSLLFTAFFLWYKGLRNARFYVWGWSFVIVGVSMFIATINGVLPFSLFTHQAMYFGFGAEALVFALALGDRLNTLKLEKEVAQAKNLQLVQEQNKVLGEKVEEKTKELRSAYEDLKQNNEELVQTQHSISLQRDKLEMQNKALFRYQNRINQSIEAANLIQSAILPATNSIEGFFAEHFVVYKPKDIVSGDFYWIHSLDQHKLMLIVADCTGHGVPGAFMTLIGHILLDRIVRIHHVDDPSEVLTRLNDEIYRVLRQEETGNNNGMDATALVIEKREAGDFQIDFSGAKSRMLYVDASDQALKELKGTRKFIGGFQMPDRGFEKKVIYLTPDSILYMGSDGLVDQNDIDRKKIGTTRLKRLLISNARLPLAQQKQAIVDTLAQHMEGTEQRDDILWMGIKL</sequence>
<dbReference type="Gene3D" id="2.60.40.2380">
    <property type="match status" value="1"/>
</dbReference>
<feature type="transmembrane region" description="Helical" evidence="3">
    <location>
        <begin position="376"/>
        <end position="394"/>
    </location>
</feature>
<dbReference type="Pfam" id="PF07228">
    <property type="entry name" value="SpoIIE"/>
    <property type="match status" value="1"/>
</dbReference>
<dbReference type="Pfam" id="PF07696">
    <property type="entry name" value="7TMR-DISMED2"/>
    <property type="match status" value="1"/>
</dbReference>
<evidence type="ECO:0000259" key="4">
    <source>
        <dbReference type="SMART" id="SM00331"/>
    </source>
</evidence>
<feature type="coiled-coil region" evidence="2">
    <location>
        <begin position="397"/>
        <end position="450"/>
    </location>
</feature>
<dbReference type="RefSeq" id="WP_002705320.1">
    <property type="nucleotide sequence ID" value="NZ_AAWS01000078.1"/>
</dbReference>
<dbReference type="eggNOG" id="COG2208">
    <property type="taxonomic scope" value="Bacteria"/>
</dbReference>
<dbReference type="PANTHER" id="PTHR43156">
    <property type="entry name" value="STAGE II SPORULATION PROTEIN E-RELATED"/>
    <property type="match status" value="1"/>
</dbReference>
<feature type="transmembrane region" description="Helical" evidence="3">
    <location>
        <begin position="345"/>
        <end position="364"/>
    </location>
</feature>
<evidence type="ECO:0000313" key="6">
    <source>
        <dbReference type="Proteomes" id="UP000004095"/>
    </source>
</evidence>
<dbReference type="OrthoDB" id="9783459at2"/>
<dbReference type="PANTHER" id="PTHR43156:SF9">
    <property type="entry name" value="HAMP DOMAIN-CONTAINING PROTEIN"/>
    <property type="match status" value="1"/>
</dbReference>
<keyword evidence="3" id="KW-0812">Transmembrane</keyword>
<feature type="transmembrane region" description="Helical" evidence="3">
    <location>
        <begin position="197"/>
        <end position="218"/>
    </location>
</feature>
<dbReference type="InterPro" id="IPR011623">
    <property type="entry name" value="7TMR_DISM_rcpt_extracell_dom1"/>
</dbReference>
<feature type="transmembrane region" description="Helical" evidence="3">
    <location>
        <begin position="285"/>
        <end position="303"/>
    </location>
</feature>
<dbReference type="EMBL" id="AAWS01000078">
    <property type="protein sequence ID" value="EAY24191.1"/>
    <property type="molecule type" value="Genomic_DNA"/>
</dbReference>
<feature type="transmembrane region" description="Helical" evidence="3">
    <location>
        <begin position="225"/>
        <end position="245"/>
    </location>
</feature>
<name>A1ZZJ6_MICM2</name>
<feature type="domain" description="PPM-type phosphatase" evidence="4">
    <location>
        <begin position="495"/>
        <end position="726"/>
    </location>
</feature>
<organism evidence="5 6">
    <name type="scientific">Microscilla marina ATCC 23134</name>
    <dbReference type="NCBI Taxonomy" id="313606"/>
    <lineage>
        <taxon>Bacteria</taxon>
        <taxon>Pseudomonadati</taxon>
        <taxon>Bacteroidota</taxon>
        <taxon>Cytophagia</taxon>
        <taxon>Cytophagales</taxon>
        <taxon>Microscillaceae</taxon>
        <taxon>Microscilla</taxon>
    </lineage>
</organism>
<dbReference type="SMART" id="SM00331">
    <property type="entry name" value="PP2C_SIG"/>
    <property type="match status" value="1"/>
</dbReference>
<dbReference type="Gene3D" id="3.60.40.10">
    <property type="entry name" value="PPM-type phosphatase domain"/>
    <property type="match status" value="1"/>
</dbReference>
<evidence type="ECO:0000256" key="1">
    <source>
        <dbReference type="ARBA" id="ARBA00022801"/>
    </source>
</evidence>
<dbReference type="Pfam" id="PF07695">
    <property type="entry name" value="7TMR-DISM_7TM"/>
    <property type="match status" value="1"/>
</dbReference>
<proteinExistence type="predicted"/>
<dbReference type="InterPro" id="IPR011622">
    <property type="entry name" value="7TMR_DISM_rcpt_extracell_dom2"/>
</dbReference>
<feature type="transmembrane region" description="Helical" evidence="3">
    <location>
        <begin position="315"/>
        <end position="336"/>
    </location>
</feature>
<evidence type="ECO:0000313" key="5">
    <source>
        <dbReference type="EMBL" id="EAY24191.1"/>
    </source>
</evidence>
<evidence type="ECO:0000256" key="3">
    <source>
        <dbReference type="SAM" id="Phobius"/>
    </source>
</evidence>
<keyword evidence="3" id="KW-1133">Transmembrane helix</keyword>
<accession>A1ZZJ6</accession>
<dbReference type="InterPro" id="IPR001932">
    <property type="entry name" value="PPM-type_phosphatase-like_dom"/>
</dbReference>
<keyword evidence="3" id="KW-0472">Membrane</keyword>